<comment type="caution">
    <text evidence="1">The sequence shown here is derived from an EMBL/GenBank/DDBJ whole genome shotgun (WGS) entry which is preliminary data.</text>
</comment>
<name>A0A815DXX7_ADIRI</name>
<sequence>MKNTIPNALRTAFKYASHIPTQSESSSSNMSHFEIMVRIPGELPTIILLDNVHMDLNDLTEISRKVTTSKGKCNEMTAPGGNKPDSQTIRIGKGHVALNFHYETFTVPDKIDVHYTGQLLFTSGCIRTKGERTERLRLDDVDANLIVDVTPNCAGDTSTKWNYAIECPNSELVCKSDRCYCGMKQKPSKQVLPPTADGCGTHRTKWNYWAIHWIGEHYKFTSICDEHDRCYGTCNTNRLNCDQTFCFDLLASCETRWSTEEKKLTFCKSWAKTYCKAVKSYGSGAFGNAQNEGCWCEDA</sequence>
<gene>
    <name evidence="1" type="ORF">EDS130_LOCUS30945</name>
</gene>
<dbReference type="InterPro" id="IPR036444">
    <property type="entry name" value="PLipase_A2_dom_sf"/>
</dbReference>
<organism evidence="1 2">
    <name type="scientific">Adineta ricciae</name>
    <name type="common">Rotifer</name>
    <dbReference type="NCBI Taxonomy" id="249248"/>
    <lineage>
        <taxon>Eukaryota</taxon>
        <taxon>Metazoa</taxon>
        <taxon>Spiralia</taxon>
        <taxon>Gnathifera</taxon>
        <taxon>Rotifera</taxon>
        <taxon>Eurotatoria</taxon>
        <taxon>Bdelloidea</taxon>
        <taxon>Adinetida</taxon>
        <taxon>Adinetidae</taxon>
        <taxon>Adineta</taxon>
    </lineage>
</organism>
<accession>A0A815DXX7</accession>
<evidence type="ECO:0000313" key="2">
    <source>
        <dbReference type="Proteomes" id="UP000663852"/>
    </source>
</evidence>
<dbReference type="GO" id="GO:0005509">
    <property type="term" value="F:calcium ion binding"/>
    <property type="evidence" value="ECO:0007669"/>
    <property type="project" value="InterPro"/>
</dbReference>
<dbReference type="Proteomes" id="UP000663852">
    <property type="component" value="Unassembled WGS sequence"/>
</dbReference>
<dbReference type="GO" id="GO:0050482">
    <property type="term" value="P:arachidonate secretion"/>
    <property type="evidence" value="ECO:0007669"/>
    <property type="project" value="InterPro"/>
</dbReference>
<dbReference type="PANTHER" id="PTHR12824">
    <property type="entry name" value="GROUP XII SECRETORY PHOSPHOLIPASE A2 FAMILY MEMBER"/>
    <property type="match status" value="1"/>
</dbReference>
<reference evidence="1" key="1">
    <citation type="submission" date="2021-02" db="EMBL/GenBank/DDBJ databases">
        <authorList>
            <person name="Nowell W R."/>
        </authorList>
    </citation>
    <scope>NUCLEOTIDE SEQUENCE</scope>
</reference>
<dbReference type="GO" id="GO:0004623">
    <property type="term" value="F:phospholipase A2 activity"/>
    <property type="evidence" value="ECO:0007669"/>
    <property type="project" value="InterPro"/>
</dbReference>
<evidence type="ECO:0000313" key="1">
    <source>
        <dbReference type="EMBL" id="CAF1307328.1"/>
    </source>
</evidence>
<dbReference type="Pfam" id="PF06951">
    <property type="entry name" value="PLA2G12"/>
    <property type="match status" value="1"/>
</dbReference>
<dbReference type="EMBL" id="CAJNOJ010000221">
    <property type="protein sequence ID" value="CAF1307328.1"/>
    <property type="molecule type" value="Genomic_DNA"/>
</dbReference>
<protein>
    <submittedName>
        <fullName evidence="1">Uncharacterized protein</fullName>
    </submittedName>
</protein>
<dbReference type="GO" id="GO:0006644">
    <property type="term" value="P:phospholipid metabolic process"/>
    <property type="evidence" value="ECO:0007669"/>
    <property type="project" value="InterPro"/>
</dbReference>
<dbReference type="GO" id="GO:0016042">
    <property type="term" value="P:lipid catabolic process"/>
    <property type="evidence" value="ECO:0007669"/>
    <property type="project" value="InterPro"/>
</dbReference>
<dbReference type="OrthoDB" id="3935740at2759"/>
<dbReference type="AlphaFoldDB" id="A0A815DXX7"/>
<dbReference type="PANTHER" id="PTHR12824:SF8">
    <property type="entry name" value="GXIVSPLA2, ISOFORM A"/>
    <property type="match status" value="1"/>
</dbReference>
<dbReference type="Gene3D" id="1.20.90.10">
    <property type="entry name" value="Phospholipase A2 domain"/>
    <property type="match status" value="1"/>
</dbReference>
<dbReference type="SUPFAM" id="SSF48619">
    <property type="entry name" value="Phospholipase A2, PLA2"/>
    <property type="match status" value="1"/>
</dbReference>
<dbReference type="GO" id="GO:0005576">
    <property type="term" value="C:extracellular region"/>
    <property type="evidence" value="ECO:0007669"/>
    <property type="project" value="InterPro"/>
</dbReference>
<dbReference type="InterPro" id="IPR010711">
    <property type="entry name" value="PLA2G12"/>
</dbReference>
<proteinExistence type="predicted"/>